<dbReference type="InterPro" id="IPR025660">
    <property type="entry name" value="Pept_his_AS"/>
</dbReference>
<dbReference type="PROSITE" id="PS00640">
    <property type="entry name" value="THIOL_PROTEASE_ASN"/>
    <property type="match status" value="1"/>
</dbReference>
<dbReference type="GO" id="GO:0051603">
    <property type="term" value="P:proteolysis involved in protein catabolic process"/>
    <property type="evidence" value="ECO:0000318"/>
    <property type="project" value="GO_Central"/>
</dbReference>
<dbReference type="KEGG" id="nnu:104609764"/>
<dbReference type="eggNOG" id="KOG1543">
    <property type="taxonomic scope" value="Eukaryota"/>
</dbReference>
<protein>
    <submittedName>
        <fullName evidence="7">Zingipain-2-like</fullName>
    </submittedName>
</protein>
<reference evidence="7" key="1">
    <citation type="submission" date="2025-08" db="UniProtKB">
        <authorList>
            <consortium name="RefSeq"/>
        </authorList>
    </citation>
    <scope>IDENTIFICATION</scope>
</reference>
<dbReference type="PROSITE" id="PS00139">
    <property type="entry name" value="THIOL_PROTEASE_CYS"/>
    <property type="match status" value="1"/>
</dbReference>
<dbReference type="PROSITE" id="PS00639">
    <property type="entry name" value="THIOL_PROTEASE_HIS"/>
    <property type="match status" value="1"/>
</dbReference>
<name>A0A1U8B148_NELNU</name>
<evidence type="ECO:0000256" key="5">
    <source>
        <dbReference type="ARBA" id="ARBA00023157"/>
    </source>
</evidence>
<evidence type="ECO:0000256" key="1">
    <source>
        <dbReference type="ARBA" id="ARBA00008455"/>
    </source>
</evidence>
<dbReference type="PRINTS" id="PR00705">
    <property type="entry name" value="PAPAIN"/>
</dbReference>
<gene>
    <name evidence="7" type="primary">LOC104609764</name>
</gene>
<keyword evidence="5" id="KW-1015">Disulfide bond</keyword>
<evidence type="ECO:0000256" key="4">
    <source>
        <dbReference type="ARBA" id="ARBA00022807"/>
    </source>
</evidence>
<dbReference type="InterPro" id="IPR000169">
    <property type="entry name" value="Pept_cys_AS"/>
</dbReference>
<keyword evidence="2" id="KW-0645">Protease</keyword>
<dbReference type="AlphaFoldDB" id="A0A1U8B148"/>
<dbReference type="InterPro" id="IPR013201">
    <property type="entry name" value="Prot_inhib_I29"/>
</dbReference>
<keyword evidence="4" id="KW-0788">Thiol protease</keyword>
<dbReference type="InterPro" id="IPR013128">
    <property type="entry name" value="Peptidase_C1A"/>
</dbReference>
<dbReference type="GO" id="GO:0005615">
    <property type="term" value="C:extracellular space"/>
    <property type="evidence" value="ECO:0000318"/>
    <property type="project" value="GO_Central"/>
</dbReference>
<comment type="similarity">
    <text evidence="1">Belongs to the peptidase C1 family.</text>
</comment>
<sequence>MGGLKTQLIFVVSLLVALSIVSPSLSQLPSEYSIVGSDPDEVISEEGLALLFERWMEKHRKVYNNLEDKQRRFKIFQSNLAHVIDWNSKRNPSDHTAGLNQFSDLSFEEFSRNYLSKMDPRQENMFEASAKRLNSTCTHPLSWDWRYKGAVTTVKNQGSCGSCWAFSTTGAIEGINAIVTKNLLSLSEQELVDCDSYDSACNGGMPYRAFQWVINHGGIATQSQYPYTGREGVCNTNAPKTATINSYQWVDIDEESILCQVYQQPVSVAILALQDFQSYKSGIYRGVSCPTNDPGNINHAVLLVGYGTAADGTDFWIVKNSWGTSWGMSGYILIERNHILPYGVCNINYWACYPTKV</sequence>
<dbReference type="GO" id="GO:0004197">
    <property type="term" value="F:cysteine-type endopeptidase activity"/>
    <property type="evidence" value="ECO:0000318"/>
    <property type="project" value="GO_Central"/>
</dbReference>
<dbReference type="SMART" id="SM00645">
    <property type="entry name" value="Pept_C1"/>
    <property type="match status" value="1"/>
</dbReference>
<dbReference type="CDD" id="cd02248">
    <property type="entry name" value="Peptidase_C1A"/>
    <property type="match status" value="1"/>
</dbReference>
<dbReference type="OMA" id="GCCNSAG"/>
<dbReference type="InterPro" id="IPR039417">
    <property type="entry name" value="Peptidase_C1A_papain-like"/>
</dbReference>
<dbReference type="GeneID" id="104609764"/>
<dbReference type="FunFam" id="3.90.70.10:FF:000138">
    <property type="entry name" value="Cruzipain"/>
    <property type="match status" value="1"/>
</dbReference>
<dbReference type="Pfam" id="PF08246">
    <property type="entry name" value="Inhibitor_I29"/>
    <property type="match status" value="1"/>
</dbReference>
<dbReference type="GO" id="GO:0005764">
    <property type="term" value="C:lysosome"/>
    <property type="evidence" value="ECO:0000318"/>
    <property type="project" value="GO_Central"/>
</dbReference>
<dbReference type="SUPFAM" id="SSF54001">
    <property type="entry name" value="Cysteine proteinases"/>
    <property type="match status" value="1"/>
</dbReference>
<evidence type="ECO:0000256" key="2">
    <source>
        <dbReference type="ARBA" id="ARBA00022670"/>
    </source>
</evidence>
<dbReference type="RefSeq" id="XP_010274448.1">
    <property type="nucleotide sequence ID" value="XM_010276146.1"/>
</dbReference>
<dbReference type="SMART" id="SM00848">
    <property type="entry name" value="Inhibitor_I29"/>
    <property type="match status" value="1"/>
</dbReference>
<proteinExistence type="inferred from homology"/>
<dbReference type="InterPro" id="IPR038765">
    <property type="entry name" value="Papain-like_cys_pep_sf"/>
</dbReference>
<accession>A0A1U8B148</accession>
<keyword evidence="6" id="KW-1185">Reference proteome</keyword>
<organism evidence="6 7">
    <name type="scientific">Nelumbo nucifera</name>
    <name type="common">Sacred lotus</name>
    <dbReference type="NCBI Taxonomy" id="4432"/>
    <lineage>
        <taxon>Eukaryota</taxon>
        <taxon>Viridiplantae</taxon>
        <taxon>Streptophyta</taxon>
        <taxon>Embryophyta</taxon>
        <taxon>Tracheophyta</taxon>
        <taxon>Spermatophyta</taxon>
        <taxon>Magnoliopsida</taxon>
        <taxon>Proteales</taxon>
        <taxon>Nelumbonaceae</taxon>
        <taxon>Nelumbo</taxon>
    </lineage>
</organism>
<dbReference type="Pfam" id="PF00112">
    <property type="entry name" value="Peptidase_C1"/>
    <property type="match status" value="1"/>
</dbReference>
<evidence type="ECO:0000313" key="6">
    <source>
        <dbReference type="Proteomes" id="UP000189703"/>
    </source>
</evidence>
<dbReference type="OrthoDB" id="1404853at2759"/>
<dbReference type="InterPro" id="IPR000668">
    <property type="entry name" value="Peptidase_C1A_C"/>
</dbReference>
<dbReference type="Proteomes" id="UP000189703">
    <property type="component" value="Unplaced"/>
</dbReference>
<keyword evidence="3" id="KW-0378">Hydrolase</keyword>
<dbReference type="InterPro" id="IPR025661">
    <property type="entry name" value="Pept_asp_AS"/>
</dbReference>
<dbReference type="STRING" id="4432.A0A1U8B148"/>
<evidence type="ECO:0000256" key="3">
    <source>
        <dbReference type="ARBA" id="ARBA00022801"/>
    </source>
</evidence>
<dbReference type="PANTHER" id="PTHR12411">
    <property type="entry name" value="CYSTEINE PROTEASE FAMILY C1-RELATED"/>
    <property type="match status" value="1"/>
</dbReference>
<dbReference type="Gene3D" id="3.90.70.10">
    <property type="entry name" value="Cysteine proteinases"/>
    <property type="match status" value="1"/>
</dbReference>
<evidence type="ECO:0000313" key="7">
    <source>
        <dbReference type="RefSeq" id="XP_010274448.1"/>
    </source>
</evidence>